<dbReference type="InterPro" id="IPR043154">
    <property type="entry name" value="Sec-1-like_dom1"/>
</dbReference>
<feature type="compositionally biased region" description="Basic and acidic residues" evidence="2">
    <location>
        <begin position="441"/>
        <end position="452"/>
    </location>
</feature>
<dbReference type="EMBL" id="GL379980">
    <property type="protein sequence ID" value="EGT40039.1"/>
    <property type="molecule type" value="Genomic_DNA"/>
</dbReference>
<dbReference type="PIRSF" id="PIRSF005715">
    <property type="entry name" value="VPS45_Sec1"/>
    <property type="match status" value="1"/>
</dbReference>
<protein>
    <submittedName>
        <fullName evidence="3">Uncharacterized protein</fullName>
    </submittedName>
</protein>
<dbReference type="Gene3D" id="3.90.830.10">
    <property type="entry name" value="Syntaxin Binding Protein 1, Chain A, domain 2"/>
    <property type="match status" value="1"/>
</dbReference>
<sequence length="555" mass="63661">MLRTLVKNQIIENILRPQNFDSKLGHKKFSILILDKSAMEIVNSCLSLNEVFEEGVTLVEDLTKCREPMPSMEAIYVMAAVPDSIDILIRDFTRQSKHFPENSYKFGHVFFLDVCNDELFNKLAKSSAVNYLKTLKEINLSFKPVESQIFTVNSQDEGNLKRTADGIASFCAASKINPTLRFHTNNAQSAEICYQVDQTLKDIQSDLTTQAELVVIDRSFDLISPLLHECTLQAMASDLTDFHNGIYRYKGDEDETKEIPLDENDPVWLEVRHKHLADVLKSVPKLTKELQQIRGSSSTNKSAKEVQTTIRQLPAYLKKKSKAEAYLNLAEECREKYFGSLDKIILFEQDMAIEHTPEGNELNDSQTVNRLSTFMSPEIPTDTRLRLILIFLLTIGKEKDEQFLNRFIRHTDIPDDEFKVIQKMLNWRDGSRSSPFHRRRPPPEDERYPSSRWDPKLRNLIQDIQQKRLDERGFKFLGQKTISENRAATSARYGGGLIGRPKERRKIIVFVIGGITYSEIRTVYEMSEQTNTTIILGSNTVLTPSQFLMSLRSAC</sequence>
<organism evidence="4">
    <name type="scientific">Caenorhabditis brenneri</name>
    <name type="common">Nematode worm</name>
    <dbReference type="NCBI Taxonomy" id="135651"/>
    <lineage>
        <taxon>Eukaryota</taxon>
        <taxon>Metazoa</taxon>
        <taxon>Ecdysozoa</taxon>
        <taxon>Nematoda</taxon>
        <taxon>Chromadorea</taxon>
        <taxon>Rhabditida</taxon>
        <taxon>Rhabditina</taxon>
        <taxon>Rhabditomorpha</taxon>
        <taxon>Rhabditoidea</taxon>
        <taxon>Rhabditidae</taxon>
        <taxon>Peloderinae</taxon>
        <taxon>Caenorhabditis</taxon>
    </lineage>
</organism>
<dbReference type="SUPFAM" id="SSF56815">
    <property type="entry name" value="Sec1/munc18-like (SM) proteins"/>
    <property type="match status" value="1"/>
</dbReference>
<dbReference type="InterPro" id="IPR027482">
    <property type="entry name" value="Sec1-like_dom2"/>
</dbReference>
<dbReference type="InterPro" id="IPR043127">
    <property type="entry name" value="Sec-1-like_dom3a"/>
</dbReference>
<keyword evidence="4" id="KW-1185">Reference proteome</keyword>
<evidence type="ECO:0000256" key="2">
    <source>
        <dbReference type="SAM" id="MobiDB-lite"/>
    </source>
</evidence>
<feature type="region of interest" description="Disordered" evidence="2">
    <location>
        <begin position="430"/>
        <end position="452"/>
    </location>
</feature>
<dbReference type="InParanoid" id="G0NYC9"/>
<evidence type="ECO:0000256" key="1">
    <source>
        <dbReference type="ARBA" id="ARBA00009884"/>
    </source>
</evidence>
<evidence type="ECO:0000313" key="3">
    <source>
        <dbReference type="EMBL" id="EGT40039.1"/>
    </source>
</evidence>
<dbReference type="Gene3D" id="1.25.40.60">
    <property type="match status" value="1"/>
</dbReference>
<accession>G0NYC9</accession>
<dbReference type="InterPro" id="IPR036045">
    <property type="entry name" value="Sec1-like_sf"/>
</dbReference>
<dbReference type="FunCoup" id="G0NYC9">
    <property type="interactions" value="416"/>
</dbReference>
<dbReference type="AlphaFoldDB" id="G0NYC9"/>
<dbReference type="GO" id="GO:0016192">
    <property type="term" value="P:vesicle-mediated transport"/>
    <property type="evidence" value="ECO:0007669"/>
    <property type="project" value="InterPro"/>
</dbReference>
<dbReference type="InterPro" id="IPR001619">
    <property type="entry name" value="Sec1-like"/>
</dbReference>
<dbReference type="eggNOG" id="KOG1300">
    <property type="taxonomic scope" value="Eukaryota"/>
</dbReference>
<dbReference type="HOGENOM" id="CLU_009210_2_0_1"/>
<gene>
    <name evidence="3" type="ORF">CAEBREN_08912</name>
</gene>
<dbReference type="STRING" id="135651.G0NYC9"/>
<proteinExistence type="inferred from homology"/>
<dbReference type="Pfam" id="PF00995">
    <property type="entry name" value="Sec1"/>
    <property type="match status" value="1"/>
</dbReference>
<dbReference type="Gene3D" id="3.40.50.2060">
    <property type="match status" value="1"/>
</dbReference>
<dbReference type="OMA" id="DMAVEHT"/>
<evidence type="ECO:0000313" key="4">
    <source>
        <dbReference type="Proteomes" id="UP000008068"/>
    </source>
</evidence>
<dbReference type="Proteomes" id="UP000008068">
    <property type="component" value="Unassembled WGS sequence"/>
</dbReference>
<dbReference type="OrthoDB" id="2228at2759"/>
<reference evidence="4" key="1">
    <citation type="submission" date="2011-07" db="EMBL/GenBank/DDBJ databases">
        <authorList>
            <consortium name="Caenorhabditis brenneri Sequencing and Analysis Consortium"/>
            <person name="Wilson R.K."/>
        </authorList>
    </citation>
    <scope>NUCLEOTIDE SEQUENCE [LARGE SCALE GENOMIC DNA]</scope>
    <source>
        <strain evidence="4">PB2801</strain>
    </source>
</reference>
<name>G0NYC9_CAEBE</name>
<comment type="similarity">
    <text evidence="1">Belongs to the STXBP/unc-18/SEC1 family.</text>
</comment>
<dbReference type="PANTHER" id="PTHR11679">
    <property type="entry name" value="VESICLE PROTEIN SORTING-ASSOCIATED"/>
    <property type="match status" value="1"/>
</dbReference>
<dbReference type="Gene3D" id="3.40.50.1910">
    <property type="match status" value="1"/>
</dbReference>